<dbReference type="SUPFAM" id="SSF53822">
    <property type="entry name" value="Periplasmic binding protein-like I"/>
    <property type="match status" value="1"/>
</dbReference>
<dbReference type="Pfam" id="PF13377">
    <property type="entry name" value="Peripla_BP_3"/>
    <property type="match status" value="1"/>
</dbReference>
<protein>
    <submittedName>
        <fullName evidence="5">LacI family transcriptional regulator</fullName>
    </submittedName>
</protein>
<accession>A0A9D2QHB3</accession>
<dbReference type="PROSITE" id="PS50932">
    <property type="entry name" value="HTH_LACI_2"/>
    <property type="match status" value="1"/>
</dbReference>
<dbReference type="InterPro" id="IPR010982">
    <property type="entry name" value="Lambda_DNA-bd_dom_sf"/>
</dbReference>
<gene>
    <name evidence="5" type="ORF">H9926_05595</name>
</gene>
<proteinExistence type="predicted"/>
<dbReference type="Proteomes" id="UP000823922">
    <property type="component" value="Unassembled WGS sequence"/>
</dbReference>
<evidence type="ECO:0000256" key="2">
    <source>
        <dbReference type="ARBA" id="ARBA00023125"/>
    </source>
</evidence>
<dbReference type="InterPro" id="IPR046335">
    <property type="entry name" value="LacI/GalR-like_sensor"/>
</dbReference>
<dbReference type="GO" id="GO:0003700">
    <property type="term" value="F:DNA-binding transcription factor activity"/>
    <property type="evidence" value="ECO:0007669"/>
    <property type="project" value="TreeGrafter"/>
</dbReference>
<keyword evidence="1" id="KW-0805">Transcription regulation</keyword>
<name>A0A9D2QHB3_9FIRM</name>
<dbReference type="PANTHER" id="PTHR30146:SF109">
    <property type="entry name" value="HTH-TYPE TRANSCRIPTIONAL REGULATOR GALS"/>
    <property type="match status" value="1"/>
</dbReference>
<evidence type="ECO:0000313" key="6">
    <source>
        <dbReference type="Proteomes" id="UP000823922"/>
    </source>
</evidence>
<dbReference type="PANTHER" id="PTHR30146">
    <property type="entry name" value="LACI-RELATED TRANSCRIPTIONAL REPRESSOR"/>
    <property type="match status" value="1"/>
</dbReference>
<dbReference type="SMART" id="SM00354">
    <property type="entry name" value="HTH_LACI"/>
    <property type="match status" value="1"/>
</dbReference>
<reference evidence="5" key="1">
    <citation type="journal article" date="2021" name="PeerJ">
        <title>Extensive microbial diversity within the chicken gut microbiome revealed by metagenomics and culture.</title>
        <authorList>
            <person name="Gilroy R."/>
            <person name="Ravi A."/>
            <person name="Getino M."/>
            <person name="Pursley I."/>
            <person name="Horton D.L."/>
            <person name="Alikhan N.F."/>
            <person name="Baker D."/>
            <person name="Gharbi K."/>
            <person name="Hall N."/>
            <person name="Watson M."/>
            <person name="Adriaenssens E.M."/>
            <person name="Foster-Nyarko E."/>
            <person name="Jarju S."/>
            <person name="Secka A."/>
            <person name="Antonio M."/>
            <person name="Oren A."/>
            <person name="Chaudhuri R.R."/>
            <person name="La Ragione R."/>
            <person name="Hildebrand F."/>
            <person name="Pallen M.J."/>
        </authorList>
    </citation>
    <scope>NUCLEOTIDE SEQUENCE</scope>
    <source>
        <strain evidence="5">ChiBcec1-1630</strain>
    </source>
</reference>
<sequence length="385" mass="43042">MEKKSATRLDIARRAGTSVSVVSRALNNSGYVAKEKKERILKIAEELNYAPNPVAISLQKRRTRQILFYCRNVDNAFNMQLYKGMLDAAADRGYMVLFNGKAAFEDLRNTLVDGIIMQDQGLAAYYLRNYGRNYFLPVVSAAYGEVLGEEKDSERSAESRTFSRTMPSGRHSVPIVEVDTYRVMETALDYLEHCGHKKIAFGTPYPAENGNVRTAAFLSRMHERKVKDARNYILAVSRRDSRLAADSRLLSFQEEVAENPHVVNEDFFGKGRLAARIFAERKMDATAVVGFNDEFSLGLICGFQEMGLRVPEDISVMGIDGNDARKYVSPLLTTVSLFPQEQGAMCVRVLLDLIEGKKVRYVTHTGFRLLEGESVLPCASAAGTL</sequence>
<dbReference type="EMBL" id="DWVS01000139">
    <property type="protein sequence ID" value="HJC87474.1"/>
    <property type="molecule type" value="Genomic_DNA"/>
</dbReference>
<evidence type="ECO:0000259" key="4">
    <source>
        <dbReference type="PROSITE" id="PS50932"/>
    </source>
</evidence>
<dbReference type="GO" id="GO:0000976">
    <property type="term" value="F:transcription cis-regulatory region binding"/>
    <property type="evidence" value="ECO:0007669"/>
    <property type="project" value="TreeGrafter"/>
</dbReference>
<dbReference type="CDD" id="cd01392">
    <property type="entry name" value="HTH_LacI"/>
    <property type="match status" value="1"/>
</dbReference>
<comment type="caution">
    <text evidence="5">The sequence shown here is derived from an EMBL/GenBank/DDBJ whole genome shotgun (WGS) entry which is preliminary data.</text>
</comment>
<organism evidence="5 6">
    <name type="scientific">Candidatus Eisenbergiella intestinigallinarum</name>
    <dbReference type="NCBI Taxonomy" id="2838549"/>
    <lineage>
        <taxon>Bacteria</taxon>
        <taxon>Bacillati</taxon>
        <taxon>Bacillota</taxon>
        <taxon>Clostridia</taxon>
        <taxon>Lachnospirales</taxon>
        <taxon>Lachnospiraceae</taxon>
        <taxon>Eisenbergiella</taxon>
    </lineage>
</organism>
<dbReference type="Gene3D" id="3.40.50.2300">
    <property type="match status" value="3"/>
</dbReference>
<dbReference type="InterPro" id="IPR000843">
    <property type="entry name" value="HTH_LacI"/>
</dbReference>
<evidence type="ECO:0000256" key="1">
    <source>
        <dbReference type="ARBA" id="ARBA00023015"/>
    </source>
</evidence>
<dbReference type="Gene3D" id="1.10.260.40">
    <property type="entry name" value="lambda repressor-like DNA-binding domains"/>
    <property type="match status" value="1"/>
</dbReference>
<dbReference type="AlphaFoldDB" id="A0A9D2QHB3"/>
<dbReference type="Pfam" id="PF00356">
    <property type="entry name" value="LacI"/>
    <property type="match status" value="1"/>
</dbReference>
<feature type="domain" description="HTH lacI-type" evidence="4">
    <location>
        <begin position="6"/>
        <end position="60"/>
    </location>
</feature>
<dbReference type="CDD" id="cd06267">
    <property type="entry name" value="PBP1_LacI_sugar_binding-like"/>
    <property type="match status" value="1"/>
</dbReference>
<reference evidence="5" key="2">
    <citation type="submission" date="2021-04" db="EMBL/GenBank/DDBJ databases">
        <authorList>
            <person name="Gilroy R."/>
        </authorList>
    </citation>
    <scope>NUCLEOTIDE SEQUENCE</scope>
    <source>
        <strain evidence="5">ChiBcec1-1630</strain>
    </source>
</reference>
<evidence type="ECO:0000256" key="3">
    <source>
        <dbReference type="ARBA" id="ARBA00023163"/>
    </source>
</evidence>
<dbReference type="SUPFAM" id="SSF47413">
    <property type="entry name" value="lambda repressor-like DNA-binding domains"/>
    <property type="match status" value="1"/>
</dbReference>
<keyword evidence="2" id="KW-0238">DNA-binding</keyword>
<dbReference type="InterPro" id="IPR028082">
    <property type="entry name" value="Peripla_BP_I"/>
</dbReference>
<evidence type="ECO:0000313" key="5">
    <source>
        <dbReference type="EMBL" id="HJC87474.1"/>
    </source>
</evidence>
<keyword evidence="3" id="KW-0804">Transcription</keyword>